<dbReference type="OrthoDB" id="277448at2"/>
<gene>
    <name evidence="1" type="ORF">Pla100_14850</name>
</gene>
<dbReference type="Proteomes" id="UP000316213">
    <property type="component" value="Unassembled WGS sequence"/>
</dbReference>
<dbReference type="RefSeq" id="WP_146576990.1">
    <property type="nucleotide sequence ID" value="NZ_SJPM01000002.1"/>
</dbReference>
<protein>
    <submittedName>
        <fullName evidence="1">Uncharacterized protein</fullName>
    </submittedName>
</protein>
<organism evidence="1 2">
    <name type="scientific">Neorhodopirellula pilleata</name>
    <dbReference type="NCBI Taxonomy" id="2714738"/>
    <lineage>
        <taxon>Bacteria</taxon>
        <taxon>Pseudomonadati</taxon>
        <taxon>Planctomycetota</taxon>
        <taxon>Planctomycetia</taxon>
        <taxon>Pirellulales</taxon>
        <taxon>Pirellulaceae</taxon>
        <taxon>Neorhodopirellula</taxon>
    </lineage>
</organism>
<accession>A0A5C6APW3</accession>
<evidence type="ECO:0000313" key="1">
    <source>
        <dbReference type="EMBL" id="TWU01750.1"/>
    </source>
</evidence>
<reference evidence="1 2" key="1">
    <citation type="submission" date="2019-02" db="EMBL/GenBank/DDBJ databases">
        <title>Deep-cultivation of Planctomycetes and their phenomic and genomic characterization uncovers novel biology.</title>
        <authorList>
            <person name="Wiegand S."/>
            <person name="Jogler M."/>
            <person name="Boedeker C."/>
            <person name="Pinto D."/>
            <person name="Vollmers J."/>
            <person name="Rivas-Marin E."/>
            <person name="Kohn T."/>
            <person name="Peeters S.H."/>
            <person name="Heuer A."/>
            <person name="Rast P."/>
            <person name="Oberbeckmann S."/>
            <person name="Bunk B."/>
            <person name="Jeske O."/>
            <person name="Meyerdierks A."/>
            <person name="Storesund J.E."/>
            <person name="Kallscheuer N."/>
            <person name="Luecker S."/>
            <person name="Lage O.M."/>
            <person name="Pohl T."/>
            <person name="Merkel B.J."/>
            <person name="Hornburger P."/>
            <person name="Mueller R.-W."/>
            <person name="Bruemmer F."/>
            <person name="Labrenz M."/>
            <person name="Spormann A.M."/>
            <person name="Op Den Camp H."/>
            <person name="Overmann J."/>
            <person name="Amann R."/>
            <person name="Jetten M.S.M."/>
            <person name="Mascher T."/>
            <person name="Medema M.H."/>
            <person name="Devos D.P."/>
            <person name="Kaster A.-K."/>
            <person name="Ovreas L."/>
            <person name="Rohde M."/>
            <person name="Galperin M.Y."/>
            <person name="Jogler C."/>
        </authorList>
    </citation>
    <scope>NUCLEOTIDE SEQUENCE [LARGE SCALE GENOMIC DNA]</scope>
    <source>
        <strain evidence="1 2">Pla100</strain>
    </source>
</reference>
<dbReference type="EMBL" id="SJPM01000002">
    <property type="protein sequence ID" value="TWU01750.1"/>
    <property type="molecule type" value="Genomic_DNA"/>
</dbReference>
<comment type="caution">
    <text evidence="1">The sequence shown here is derived from an EMBL/GenBank/DDBJ whole genome shotgun (WGS) entry which is preliminary data.</text>
</comment>
<evidence type="ECO:0000313" key="2">
    <source>
        <dbReference type="Proteomes" id="UP000316213"/>
    </source>
</evidence>
<dbReference type="AlphaFoldDB" id="A0A5C6APW3"/>
<sequence length="147" mass="17107">MKRNHFELASQLVAEIEVFGDLEIATFGIPTSWLTGMRRHGIPFTPTQWADPHDARKKMRLIRASQQLFDLGHLHRLTRSRNDRTSHILPAHEFLIETVQKLGAEVHRPSFYNGLRKTDWGRGMIADIQSRLNEKRIDTANTNERNR</sequence>
<keyword evidence="2" id="KW-1185">Reference proteome</keyword>
<name>A0A5C6APW3_9BACT</name>
<proteinExistence type="predicted"/>